<dbReference type="EMBL" id="UXSR01000537">
    <property type="protein sequence ID" value="VDD76872.1"/>
    <property type="molecule type" value="Genomic_DNA"/>
</dbReference>
<evidence type="ECO:0000313" key="3">
    <source>
        <dbReference type="WBParaSite" id="MCOS_0000287401-mRNA-1"/>
    </source>
</evidence>
<keyword evidence="2" id="KW-1185">Reference proteome</keyword>
<reference evidence="3" key="1">
    <citation type="submission" date="2017-02" db="UniProtKB">
        <authorList>
            <consortium name="WormBaseParasite"/>
        </authorList>
    </citation>
    <scope>IDENTIFICATION</scope>
</reference>
<accession>A0A0R3U7R1</accession>
<organism evidence="3">
    <name type="scientific">Mesocestoides corti</name>
    <name type="common">Flatworm</name>
    <dbReference type="NCBI Taxonomy" id="53468"/>
    <lineage>
        <taxon>Eukaryota</taxon>
        <taxon>Metazoa</taxon>
        <taxon>Spiralia</taxon>
        <taxon>Lophotrochozoa</taxon>
        <taxon>Platyhelminthes</taxon>
        <taxon>Cestoda</taxon>
        <taxon>Eucestoda</taxon>
        <taxon>Cyclophyllidea</taxon>
        <taxon>Mesocestoididae</taxon>
        <taxon>Mesocestoides</taxon>
    </lineage>
</organism>
<protein>
    <submittedName>
        <fullName evidence="3">Transposase</fullName>
    </submittedName>
</protein>
<evidence type="ECO:0000313" key="2">
    <source>
        <dbReference type="Proteomes" id="UP000267029"/>
    </source>
</evidence>
<proteinExistence type="predicted"/>
<name>A0A0R3U7R1_MESCO</name>
<sequence length="67" mass="7718">MNVEPRKVAARWGVEHGTTDLPQPTCPEKAKREALTLVSSHSEVNGQRDFDLVREEEEDRRLQGFNR</sequence>
<reference evidence="1 2" key="2">
    <citation type="submission" date="2018-10" db="EMBL/GenBank/DDBJ databases">
        <authorList>
            <consortium name="Pathogen Informatics"/>
        </authorList>
    </citation>
    <scope>NUCLEOTIDE SEQUENCE [LARGE SCALE GENOMIC DNA]</scope>
</reference>
<evidence type="ECO:0000313" key="1">
    <source>
        <dbReference type="EMBL" id="VDD76872.1"/>
    </source>
</evidence>
<dbReference type="WBParaSite" id="MCOS_0000287401-mRNA-1">
    <property type="protein sequence ID" value="MCOS_0000287401-mRNA-1"/>
    <property type="gene ID" value="MCOS_0000287401"/>
</dbReference>
<dbReference type="AlphaFoldDB" id="A0A0R3U7R1"/>
<dbReference type="Proteomes" id="UP000267029">
    <property type="component" value="Unassembled WGS sequence"/>
</dbReference>
<gene>
    <name evidence="1" type="ORF">MCOS_LOCUS2875</name>
</gene>